<dbReference type="InterPro" id="IPR029044">
    <property type="entry name" value="Nucleotide-diphossugar_trans"/>
</dbReference>
<dbReference type="STRING" id="765440.A0A0C3FTE0"/>
<sequence length="860" mass="97209">MNRNISSPILKARKKKGQVRLAKRRFFVFLVISPCLLLLAIFRFLTGYGQSVQPLVVVQVATYPGDEPFELPFGPSNLPHAGTIYTHSPHSPIVHSPEPLDLLHLQMAEPIQPRSLTALLPVTSRSISNLELIISSLIRTSGQLHEVILSCPDNVLSDVRRIVRNVIMAEGTEDHLEFSLRPWDYGMDSNMAIMRAASEVTTDWVLFLDDNGLSNMDVDTRDILINPMSIPLPTGPRGVASLLNISCLAPSDDPQPASFVIPPFVIPYSLVIDGLPPSTDLGIWADFGERISRDRLDGIGGIVIGADTTSNWCHVVQSDATWWNHTTPVLNLRTEPDVPKVQNGTLSDHQNVLAENERIGTFALLFPSLRDMQIFSPVACRLQANGYLVNVLLYGTARYAEDEPMDRTVVSRGCRLNYDTLSLDDVLPAVQSVSGMSFVLDWLDTLDEWPEVIVALKDQDALSGLVTVLEQSQSTRPSLIFIPYTDLAYCEWMGSLSVQEWKNWNVPRIDISVITKDRPHSLARLLSSLSNAKFFGDPLTFRINLEQTSDTETMRLVHKFQWDHGITVVHHRVIHGGLLPAVVESWYPHSNDSYGLLLEDDVELSPMFYAWVKMTILRYRYGDAINMSPQLFGISLYQQKNIELKLQGRRPFDARALFYNHSLPHPNTPYLSQIPCSWGAVYFPEHWREFHEYLAVRFSEYAFSIDEDIVPDVRSNRWTRSWKKYFIELVYLRGYAMLYPNYADFVSFSTNHLEVGSHVKDRPNDVYLQRKELFLLPLMSLFDNVSLSMSSSGILDLPSETLPPWHSLPVLNLTGSLTSFQALIDQGQTRRTQLRRCPGPPSLAYNVRDLMCINDSPSPS</sequence>
<keyword evidence="1" id="KW-0812">Transmembrane</keyword>
<gene>
    <name evidence="2" type="ORF">PILCRDRAFT_7466</name>
</gene>
<reference evidence="2 3" key="1">
    <citation type="submission" date="2014-04" db="EMBL/GenBank/DDBJ databases">
        <authorList>
            <consortium name="DOE Joint Genome Institute"/>
            <person name="Kuo A."/>
            <person name="Tarkka M."/>
            <person name="Buscot F."/>
            <person name="Kohler A."/>
            <person name="Nagy L.G."/>
            <person name="Floudas D."/>
            <person name="Copeland A."/>
            <person name="Barry K.W."/>
            <person name="Cichocki N."/>
            <person name="Veneault-Fourrey C."/>
            <person name="LaButti K."/>
            <person name="Lindquist E.A."/>
            <person name="Lipzen A."/>
            <person name="Lundell T."/>
            <person name="Morin E."/>
            <person name="Murat C."/>
            <person name="Sun H."/>
            <person name="Tunlid A."/>
            <person name="Henrissat B."/>
            <person name="Grigoriev I.V."/>
            <person name="Hibbett D.S."/>
            <person name="Martin F."/>
            <person name="Nordberg H.P."/>
            <person name="Cantor M.N."/>
            <person name="Hua S.X."/>
        </authorList>
    </citation>
    <scope>NUCLEOTIDE SEQUENCE [LARGE SCALE GENOMIC DNA]</scope>
    <source>
        <strain evidence="2 3">F 1598</strain>
    </source>
</reference>
<dbReference type="EMBL" id="KN832992">
    <property type="protein sequence ID" value="KIM83034.1"/>
    <property type="molecule type" value="Genomic_DNA"/>
</dbReference>
<dbReference type="AlphaFoldDB" id="A0A0C3FTE0"/>
<evidence type="ECO:0000313" key="2">
    <source>
        <dbReference type="EMBL" id="KIM83034.1"/>
    </source>
</evidence>
<keyword evidence="1" id="KW-1133">Transmembrane helix</keyword>
<organism evidence="2 3">
    <name type="scientific">Piloderma croceum (strain F 1598)</name>
    <dbReference type="NCBI Taxonomy" id="765440"/>
    <lineage>
        <taxon>Eukaryota</taxon>
        <taxon>Fungi</taxon>
        <taxon>Dikarya</taxon>
        <taxon>Basidiomycota</taxon>
        <taxon>Agaricomycotina</taxon>
        <taxon>Agaricomycetes</taxon>
        <taxon>Agaricomycetidae</taxon>
        <taxon>Atheliales</taxon>
        <taxon>Atheliaceae</taxon>
        <taxon>Piloderma</taxon>
    </lineage>
</organism>
<evidence type="ECO:0000313" key="3">
    <source>
        <dbReference type="Proteomes" id="UP000054166"/>
    </source>
</evidence>
<accession>A0A0C3FTE0</accession>
<dbReference type="SUPFAM" id="SSF53448">
    <property type="entry name" value="Nucleotide-diphospho-sugar transferases"/>
    <property type="match status" value="1"/>
</dbReference>
<dbReference type="HOGENOM" id="CLU_004238_1_0_1"/>
<evidence type="ECO:0008006" key="4">
    <source>
        <dbReference type="Google" id="ProtNLM"/>
    </source>
</evidence>
<protein>
    <recommendedName>
        <fullName evidence="4">Glycosyltransferase family 2 protein</fullName>
    </recommendedName>
</protein>
<proteinExistence type="predicted"/>
<feature type="transmembrane region" description="Helical" evidence="1">
    <location>
        <begin position="26"/>
        <end position="45"/>
    </location>
</feature>
<keyword evidence="3" id="KW-1185">Reference proteome</keyword>
<dbReference type="Proteomes" id="UP000054166">
    <property type="component" value="Unassembled WGS sequence"/>
</dbReference>
<reference evidence="3" key="2">
    <citation type="submission" date="2015-01" db="EMBL/GenBank/DDBJ databases">
        <title>Evolutionary Origins and Diversification of the Mycorrhizal Mutualists.</title>
        <authorList>
            <consortium name="DOE Joint Genome Institute"/>
            <consortium name="Mycorrhizal Genomics Consortium"/>
            <person name="Kohler A."/>
            <person name="Kuo A."/>
            <person name="Nagy L.G."/>
            <person name="Floudas D."/>
            <person name="Copeland A."/>
            <person name="Barry K.W."/>
            <person name="Cichocki N."/>
            <person name="Veneault-Fourrey C."/>
            <person name="LaButti K."/>
            <person name="Lindquist E.A."/>
            <person name="Lipzen A."/>
            <person name="Lundell T."/>
            <person name="Morin E."/>
            <person name="Murat C."/>
            <person name="Riley R."/>
            <person name="Ohm R."/>
            <person name="Sun H."/>
            <person name="Tunlid A."/>
            <person name="Henrissat B."/>
            <person name="Grigoriev I.V."/>
            <person name="Hibbett D.S."/>
            <person name="Martin F."/>
        </authorList>
    </citation>
    <scope>NUCLEOTIDE SEQUENCE [LARGE SCALE GENOMIC DNA]</scope>
    <source>
        <strain evidence="3">F 1598</strain>
    </source>
</reference>
<dbReference type="PANTHER" id="PTHR33604">
    <property type="entry name" value="OSJNBA0004B13.7 PROTEIN"/>
    <property type="match status" value="1"/>
</dbReference>
<keyword evidence="1" id="KW-0472">Membrane</keyword>
<name>A0A0C3FTE0_PILCF</name>
<dbReference type="InParanoid" id="A0A0C3FTE0"/>
<dbReference type="Gene3D" id="3.90.550.10">
    <property type="entry name" value="Spore Coat Polysaccharide Biosynthesis Protein SpsA, Chain A"/>
    <property type="match status" value="1"/>
</dbReference>
<dbReference type="OrthoDB" id="2020070at2759"/>
<evidence type="ECO:0000256" key="1">
    <source>
        <dbReference type="SAM" id="Phobius"/>
    </source>
</evidence>
<dbReference type="PANTHER" id="PTHR33604:SF3">
    <property type="entry name" value="OSJNBA0004B13.7 PROTEIN"/>
    <property type="match status" value="1"/>
</dbReference>